<comment type="subcellular location">
    <subcellularLocation>
        <location evidence="1">Membrane</location>
        <topology evidence="1">Multi-pass membrane protein</topology>
    </subcellularLocation>
</comment>
<dbReference type="GO" id="GO:0016020">
    <property type="term" value="C:membrane"/>
    <property type="evidence" value="ECO:0007669"/>
    <property type="project" value="UniProtKB-SubCell"/>
</dbReference>
<dbReference type="GO" id="GO:0006820">
    <property type="term" value="P:monoatomic anion transport"/>
    <property type="evidence" value="ECO:0007669"/>
    <property type="project" value="TreeGrafter"/>
</dbReference>
<evidence type="ECO:0000256" key="3">
    <source>
        <dbReference type="ARBA" id="ARBA00022989"/>
    </source>
</evidence>
<feature type="transmembrane region" description="Helical" evidence="5">
    <location>
        <begin position="345"/>
        <end position="367"/>
    </location>
</feature>
<dbReference type="SUPFAM" id="SSF103473">
    <property type="entry name" value="MFS general substrate transporter"/>
    <property type="match status" value="1"/>
</dbReference>
<dbReference type="Pfam" id="PF07690">
    <property type="entry name" value="MFS_1"/>
    <property type="match status" value="1"/>
</dbReference>
<dbReference type="InterPro" id="IPR050382">
    <property type="entry name" value="MFS_Na/Anion_cotransporter"/>
</dbReference>
<dbReference type="EMBL" id="JAQQBS010001422">
    <property type="protein sequence ID" value="KAK0164156.1"/>
    <property type="molecule type" value="Genomic_DNA"/>
</dbReference>
<evidence type="ECO:0000256" key="5">
    <source>
        <dbReference type="SAM" id="Phobius"/>
    </source>
</evidence>
<keyword evidence="4 5" id="KW-0472">Membrane</keyword>
<dbReference type="FunFam" id="1.20.1250.20:FF:000532">
    <property type="entry name" value="SLC (SoLute Carrier) homolog"/>
    <property type="match status" value="1"/>
</dbReference>
<feature type="transmembrane region" description="Helical" evidence="5">
    <location>
        <begin position="114"/>
        <end position="135"/>
    </location>
</feature>
<dbReference type="PANTHER" id="PTHR11662">
    <property type="entry name" value="SOLUTE CARRIER FAMILY 17"/>
    <property type="match status" value="1"/>
</dbReference>
<dbReference type="PROSITE" id="PS50850">
    <property type="entry name" value="MFS"/>
    <property type="match status" value="1"/>
</dbReference>
<feature type="transmembrane region" description="Helical" evidence="5">
    <location>
        <begin position="379"/>
        <end position="403"/>
    </location>
</feature>
<feature type="transmembrane region" description="Helical" evidence="5">
    <location>
        <begin position="320"/>
        <end position="339"/>
    </location>
</feature>
<feature type="transmembrane region" description="Helical" evidence="5">
    <location>
        <begin position="240"/>
        <end position="264"/>
    </location>
</feature>
<keyword evidence="2 5" id="KW-0812">Transmembrane</keyword>
<feature type="transmembrane region" description="Helical" evidence="5">
    <location>
        <begin position="284"/>
        <end position="308"/>
    </location>
</feature>
<reference evidence="7" key="2">
    <citation type="submission" date="2023-03" db="EMBL/GenBank/DDBJ databases">
        <authorList>
            <person name="Inwood S.N."/>
            <person name="Skelly J.G."/>
            <person name="Guhlin J."/>
            <person name="Harrop T.W.R."/>
            <person name="Goldson S.G."/>
            <person name="Dearden P.K."/>
        </authorList>
    </citation>
    <scope>NUCLEOTIDE SEQUENCE</scope>
    <source>
        <strain evidence="7">Irish</strain>
        <tissue evidence="7">Whole body</tissue>
    </source>
</reference>
<accession>A0AA39KK03</accession>
<comment type="caution">
    <text evidence="7">The sequence shown here is derived from an EMBL/GenBank/DDBJ whole genome shotgun (WGS) entry which is preliminary data.</text>
</comment>
<evidence type="ECO:0000256" key="2">
    <source>
        <dbReference type="ARBA" id="ARBA00022692"/>
    </source>
</evidence>
<evidence type="ECO:0000256" key="4">
    <source>
        <dbReference type="ARBA" id="ARBA00023136"/>
    </source>
</evidence>
<evidence type="ECO:0000259" key="6">
    <source>
        <dbReference type="PROSITE" id="PS50850"/>
    </source>
</evidence>
<dbReference type="AlphaFoldDB" id="A0AA39KK03"/>
<organism evidence="7 8">
    <name type="scientific">Microctonus aethiopoides</name>
    <dbReference type="NCBI Taxonomy" id="144406"/>
    <lineage>
        <taxon>Eukaryota</taxon>
        <taxon>Metazoa</taxon>
        <taxon>Ecdysozoa</taxon>
        <taxon>Arthropoda</taxon>
        <taxon>Hexapoda</taxon>
        <taxon>Insecta</taxon>
        <taxon>Pterygota</taxon>
        <taxon>Neoptera</taxon>
        <taxon>Endopterygota</taxon>
        <taxon>Hymenoptera</taxon>
        <taxon>Apocrita</taxon>
        <taxon>Ichneumonoidea</taxon>
        <taxon>Braconidae</taxon>
        <taxon>Euphorinae</taxon>
        <taxon>Microctonus</taxon>
    </lineage>
</organism>
<dbReference type="PANTHER" id="PTHR11662:SF79">
    <property type="entry name" value="NA[+]-DEPENDENT INORGANIC PHOSPHATE COTRANSPORTER, ISOFORM A"/>
    <property type="match status" value="1"/>
</dbReference>
<evidence type="ECO:0000313" key="7">
    <source>
        <dbReference type="EMBL" id="KAK0164156.1"/>
    </source>
</evidence>
<dbReference type="Gene3D" id="1.20.1250.20">
    <property type="entry name" value="MFS general substrate transporter like domains"/>
    <property type="match status" value="2"/>
</dbReference>
<keyword evidence="8" id="KW-1185">Reference proteome</keyword>
<protein>
    <recommendedName>
        <fullName evidence="6">Major facilitator superfamily (MFS) profile domain-containing protein</fullName>
    </recommendedName>
</protein>
<feature type="transmembrane region" description="Helical" evidence="5">
    <location>
        <begin position="155"/>
        <end position="176"/>
    </location>
</feature>
<feature type="transmembrane region" description="Helical" evidence="5">
    <location>
        <begin position="63"/>
        <end position="83"/>
    </location>
</feature>
<dbReference type="GO" id="GO:0022857">
    <property type="term" value="F:transmembrane transporter activity"/>
    <property type="evidence" value="ECO:0007669"/>
    <property type="project" value="InterPro"/>
</dbReference>
<dbReference type="InterPro" id="IPR011701">
    <property type="entry name" value="MFS"/>
</dbReference>
<name>A0AA39KK03_9HYME</name>
<dbReference type="InterPro" id="IPR020846">
    <property type="entry name" value="MFS_dom"/>
</dbReference>
<dbReference type="InterPro" id="IPR036259">
    <property type="entry name" value="MFS_trans_sf"/>
</dbReference>
<proteinExistence type="predicted"/>
<keyword evidence="3 5" id="KW-1133">Transmembrane helix</keyword>
<reference evidence="7" key="1">
    <citation type="journal article" date="2023" name="bioRxiv">
        <title>Scaffold-level genome assemblies of two parasitoid biocontrol wasps reveal the parthenogenesis mechanism and an associated novel virus.</title>
        <authorList>
            <person name="Inwood S."/>
            <person name="Skelly J."/>
            <person name="Guhlin J."/>
            <person name="Harrop T."/>
            <person name="Goldson S."/>
            <person name="Dearden P."/>
        </authorList>
    </citation>
    <scope>NUCLEOTIDE SEQUENCE</scope>
    <source>
        <strain evidence="7">Irish</strain>
        <tissue evidence="7">Whole body</tissue>
    </source>
</reference>
<feature type="domain" description="Major facilitator superfamily (MFS) profile" evidence="6">
    <location>
        <begin position="1"/>
        <end position="407"/>
    </location>
</feature>
<feature type="transmembrane region" description="Helical" evidence="5">
    <location>
        <begin position="182"/>
        <end position="201"/>
    </location>
</feature>
<feature type="transmembrane region" description="Helical" evidence="5">
    <location>
        <begin position="90"/>
        <end position="108"/>
    </location>
</feature>
<evidence type="ECO:0000256" key="1">
    <source>
        <dbReference type="ARBA" id="ARBA00004141"/>
    </source>
</evidence>
<sequence>MVAIVVPPPEIVMVAQCNSMTQDNKSSTNNSLILPNDYQNNTNEYQEVTTSHLFPWNEYEQGLALGSYFWIYIFSQIPGGIFARKYGAKLVFGMGNLLSALLGSLLPVAMNYHLYALIFIRVIQGLLAGVAYPAVHDTAAKWIPQNQRSRFTSAYLGGPVGIGLTYPISALLINLLGWEAVFYFGSLIGIIWYLAWYYLAFDTPMEHPRISEKERTYILNNLGTSVDYSGENKSVPWRKVFTSVPFLTLLITSWTSCTGFYMLLLKSPAYLAQVHGWSMNETGILSAIPNFSTMIFGLLVAQLCDWLIRTEKMTITNARKLAVFFSVGMPAILIFGLSFSGCHPIVAFFLLTSAVTLFGAASSGVFANIVDISPNYASVLFGVTGFVGNTCGFISPIFVGLMINNNQ</sequence>
<dbReference type="Proteomes" id="UP001168990">
    <property type="component" value="Unassembled WGS sequence"/>
</dbReference>
<evidence type="ECO:0000313" key="8">
    <source>
        <dbReference type="Proteomes" id="UP001168990"/>
    </source>
</evidence>
<gene>
    <name evidence="7" type="ORF">PV328_002817</name>
</gene>